<dbReference type="SUPFAM" id="SSF49313">
    <property type="entry name" value="Cadherin-like"/>
    <property type="match status" value="2"/>
</dbReference>
<evidence type="ECO:0000256" key="6">
    <source>
        <dbReference type="ARBA" id="ARBA00023136"/>
    </source>
</evidence>
<dbReference type="EMBL" id="VSWD01000001">
    <property type="protein sequence ID" value="KAK3108733.1"/>
    <property type="molecule type" value="Genomic_DNA"/>
</dbReference>
<feature type="domain" description="Cadherin" evidence="9">
    <location>
        <begin position="10"/>
        <end position="52"/>
    </location>
</feature>
<dbReference type="InterPro" id="IPR002126">
    <property type="entry name" value="Cadherin-like_dom"/>
</dbReference>
<keyword evidence="3" id="KW-0677">Repeat</keyword>
<comment type="caution">
    <text evidence="10">The sequence shown here is derived from an EMBL/GenBank/DDBJ whole genome shotgun (WGS) entry which is preliminary data.</text>
</comment>
<dbReference type="GO" id="GO:0007156">
    <property type="term" value="P:homophilic cell adhesion via plasma membrane adhesion molecules"/>
    <property type="evidence" value="ECO:0007669"/>
    <property type="project" value="InterPro"/>
</dbReference>
<feature type="domain" description="Cadherin" evidence="9">
    <location>
        <begin position="53"/>
        <end position="148"/>
    </location>
</feature>
<evidence type="ECO:0000256" key="5">
    <source>
        <dbReference type="ARBA" id="ARBA00022989"/>
    </source>
</evidence>
<dbReference type="GO" id="GO:0005886">
    <property type="term" value="C:plasma membrane"/>
    <property type="evidence" value="ECO:0007669"/>
    <property type="project" value="TreeGrafter"/>
</dbReference>
<dbReference type="PANTHER" id="PTHR24028:SF328">
    <property type="entry name" value="CADHERIN-3"/>
    <property type="match status" value="1"/>
</dbReference>
<evidence type="ECO:0000256" key="2">
    <source>
        <dbReference type="ARBA" id="ARBA00022692"/>
    </source>
</evidence>
<dbReference type="InterPro" id="IPR050174">
    <property type="entry name" value="Protocadherin/Cadherin-CA"/>
</dbReference>
<keyword evidence="4 8" id="KW-0106">Calcium</keyword>
<dbReference type="SMART" id="SM00112">
    <property type="entry name" value="CA"/>
    <property type="match status" value="1"/>
</dbReference>
<keyword evidence="2" id="KW-0812">Transmembrane</keyword>
<dbReference type="PANTHER" id="PTHR24028">
    <property type="entry name" value="CADHERIN-87A"/>
    <property type="match status" value="1"/>
</dbReference>
<name>A0AA88YMK9_PINIB</name>
<dbReference type="Pfam" id="PF00028">
    <property type="entry name" value="Cadherin"/>
    <property type="match status" value="1"/>
</dbReference>
<evidence type="ECO:0000256" key="1">
    <source>
        <dbReference type="ARBA" id="ARBA00004167"/>
    </source>
</evidence>
<dbReference type="AlphaFoldDB" id="A0AA88YMK9"/>
<keyword evidence="11" id="KW-1185">Reference proteome</keyword>
<dbReference type="PROSITE" id="PS50268">
    <property type="entry name" value="CADHERIN_2"/>
    <property type="match status" value="2"/>
</dbReference>
<evidence type="ECO:0000313" key="10">
    <source>
        <dbReference type="EMBL" id="KAK3108733.1"/>
    </source>
</evidence>
<dbReference type="InterPro" id="IPR015919">
    <property type="entry name" value="Cadherin-like_sf"/>
</dbReference>
<evidence type="ECO:0000313" key="11">
    <source>
        <dbReference type="Proteomes" id="UP001186944"/>
    </source>
</evidence>
<proteinExistence type="predicted"/>
<sequence length="156" mass="16618">MVHFIRTAALDYETTTFYQLQVTITDNGSPATSSAVDLDVTITNVNEGAPVFTLGTYSVTVPEDTSLGSNLLTVTTSDVDHDTVTYSFQTAYSNFIIDPSSGAILLAQTLDYDTTQTHSLLVVASDGTATTTATTSIDVTDVNESPVFATTTYTYV</sequence>
<accession>A0AA88YMK9</accession>
<dbReference type="Proteomes" id="UP001186944">
    <property type="component" value="Unassembled WGS sequence"/>
</dbReference>
<gene>
    <name evidence="10" type="ORF">FSP39_014437</name>
</gene>
<evidence type="ECO:0000256" key="3">
    <source>
        <dbReference type="ARBA" id="ARBA00022737"/>
    </source>
</evidence>
<keyword evidence="6" id="KW-0472">Membrane</keyword>
<evidence type="ECO:0000256" key="8">
    <source>
        <dbReference type="PROSITE-ProRule" id="PRU00043"/>
    </source>
</evidence>
<comment type="subcellular location">
    <subcellularLocation>
        <location evidence="1">Membrane</location>
        <topology evidence="1">Single-pass membrane protein</topology>
    </subcellularLocation>
</comment>
<reference evidence="10" key="1">
    <citation type="submission" date="2019-08" db="EMBL/GenBank/DDBJ databases">
        <title>The improved chromosome-level genome for the pearl oyster Pinctada fucata martensii using PacBio sequencing and Hi-C.</title>
        <authorList>
            <person name="Zheng Z."/>
        </authorList>
    </citation>
    <scope>NUCLEOTIDE SEQUENCE</scope>
    <source>
        <strain evidence="10">ZZ-2019</strain>
        <tissue evidence="10">Adductor muscle</tissue>
    </source>
</reference>
<dbReference type="GO" id="GO:0005509">
    <property type="term" value="F:calcium ion binding"/>
    <property type="evidence" value="ECO:0007669"/>
    <property type="project" value="UniProtKB-UniRule"/>
</dbReference>
<dbReference type="FunFam" id="2.60.40.60:FF:000020">
    <property type="entry name" value="Dachsous cadherin-related 1b"/>
    <property type="match status" value="1"/>
</dbReference>
<keyword evidence="7" id="KW-0325">Glycoprotein</keyword>
<evidence type="ECO:0000259" key="9">
    <source>
        <dbReference type="PROSITE" id="PS50268"/>
    </source>
</evidence>
<evidence type="ECO:0000256" key="4">
    <source>
        <dbReference type="ARBA" id="ARBA00022837"/>
    </source>
</evidence>
<dbReference type="CDD" id="cd11304">
    <property type="entry name" value="Cadherin_repeat"/>
    <property type="match status" value="2"/>
</dbReference>
<dbReference type="Gene3D" id="2.60.40.60">
    <property type="entry name" value="Cadherins"/>
    <property type="match status" value="2"/>
</dbReference>
<organism evidence="10 11">
    <name type="scientific">Pinctada imbricata</name>
    <name type="common">Atlantic pearl-oyster</name>
    <name type="synonym">Pinctada martensii</name>
    <dbReference type="NCBI Taxonomy" id="66713"/>
    <lineage>
        <taxon>Eukaryota</taxon>
        <taxon>Metazoa</taxon>
        <taxon>Spiralia</taxon>
        <taxon>Lophotrochozoa</taxon>
        <taxon>Mollusca</taxon>
        <taxon>Bivalvia</taxon>
        <taxon>Autobranchia</taxon>
        <taxon>Pteriomorphia</taxon>
        <taxon>Pterioida</taxon>
        <taxon>Pterioidea</taxon>
        <taxon>Pteriidae</taxon>
        <taxon>Pinctada</taxon>
    </lineage>
</organism>
<keyword evidence="5" id="KW-1133">Transmembrane helix</keyword>
<evidence type="ECO:0000256" key="7">
    <source>
        <dbReference type="ARBA" id="ARBA00023180"/>
    </source>
</evidence>
<protein>
    <recommendedName>
        <fullName evidence="9">Cadherin domain-containing protein</fullName>
    </recommendedName>
</protein>
<dbReference type="PRINTS" id="PR00205">
    <property type="entry name" value="CADHERIN"/>
</dbReference>